<name>A0ABY3RG48_9BRAD</name>
<dbReference type="InterPro" id="IPR016181">
    <property type="entry name" value="Acyl_CoA_acyltransferase"/>
</dbReference>
<dbReference type="PANTHER" id="PTHR43420:SF3">
    <property type="entry name" value="N-ACETYLTRANSFERASE DOMAIN-CONTAINING PROTEIN"/>
    <property type="match status" value="1"/>
</dbReference>
<dbReference type="InterPro" id="IPR050680">
    <property type="entry name" value="YpeA/RimI_acetyltransf"/>
</dbReference>
<dbReference type="EC" id="2.3.1.-" evidence="4"/>
<dbReference type="PROSITE" id="PS51186">
    <property type="entry name" value="GNAT"/>
    <property type="match status" value="1"/>
</dbReference>
<keyword evidence="5" id="KW-1185">Reference proteome</keyword>
<evidence type="ECO:0000256" key="2">
    <source>
        <dbReference type="ARBA" id="ARBA00023315"/>
    </source>
</evidence>
<evidence type="ECO:0000256" key="1">
    <source>
        <dbReference type="ARBA" id="ARBA00022679"/>
    </source>
</evidence>
<feature type="domain" description="N-acetyltransferase" evidence="3">
    <location>
        <begin position="106"/>
        <end position="238"/>
    </location>
</feature>
<dbReference type="InterPro" id="IPR013653">
    <property type="entry name" value="GCN5-like_dom"/>
</dbReference>
<dbReference type="GO" id="GO:0016746">
    <property type="term" value="F:acyltransferase activity"/>
    <property type="evidence" value="ECO:0007669"/>
    <property type="project" value="UniProtKB-KW"/>
</dbReference>
<dbReference type="CDD" id="cd04301">
    <property type="entry name" value="NAT_SF"/>
    <property type="match status" value="1"/>
</dbReference>
<dbReference type="InterPro" id="IPR000182">
    <property type="entry name" value="GNAT_dom"/>
</dbReference>
<protein>
    <submittedName>
        <fullName evidence="4">GNAT family N-acetyltransferase</fullName>
        <ecNumber evidence="4">2.3.1.-</ecNumber>
    </submittedName>
</protein>
<dbReference type="RefSeq" id="WP_231324562.1">
    <property type="nucleotide sequence ID" value="NZ_CP088156.1"/>
</dbReference>
<gene>
    <name evidence="4" type="ORF">LQG66_06495</name>
</gene>
<dbReference type="SUPFAM" id="SSF55729">
    <property type="entry name" value="Acyl-CoA N-acyltransferases (Nat)"/>
    <property type="match status" value="1"/>
</dbReference>
<dbReference type="Gene3D" id="3.40.630.30">
    <property type="match status" value="1"/>
</dbReference>
<accession>A0ABY3RG48</accession>
<dbReference type="Proteomes" id="UP001431010">
    <property type="component" value="Chromosome"/>
</dbReference>
<keyword evidence="2 4" id="KW-0012">Acyltransferase</keyword>
<dbReference type="PANTHER" id="PTHR43420">
    <property type="entry name" value="ACETYLTRANSFERASE"/>
    <property type="match status" value="1"/>
</dbReference>
<dbReference type="Pfam" id="PF08445">
    <property type="entry name" value="FR47"/>
    <property type="match status" value="1"/>
</dbReference>
<evidence type="ECO:0000259" key="3">
    <source>
        <dbReference type="PROSITE" id="PS51186"/>
    </source>
</evidence>
<evidence type="ECO:0000313" key="5">
    <source>
        <dbReference type="Proteomes" id="UP001431010"/>
    </source>
</evidence>
<proteinExistence type="predicted"/>
<keyword evidence="1 4" id="KW-0808">Transferase</keyword>
<organism evidence="4 5">
    <name type="scientific">Bradyrhizobium ontarionense</name>
    <dbReference type="NCBI Taxonomy" id="2898149"/>
    <lineage>
        <taxon>Bacteria</taxon>
        <taxon>Pseudomonadati</taxon>
        <taxon>Pseudomonadota</taxon>
        <taxon>Alphaproteobacteria</taxon>
        <taxon>Hyphomicrobiales</taxon>
        <taxon>Nitrobacteraceae</taxon>
        <taxon>Bradyrhizobium</taxon>
    </lineage>
</organism>
<dbReference type="EMBL" id="CP088156">
    <property type="protein sequence ID" value="UFZ05955.1"/>
    <property type="molecule type" value="Genomic_DNA"/>
</dbReference>
<evidence type="ECO:0000313" key="4">
    <source>
        <dbReference type="EMBL" id="UFZ05955.1"/>
    </source>
</evidence>
<reference evidence="4" key="1">
    <citation type="journal article" date="2024" name="Antonie Van Leeuwenhoek">
        <title>Bradyrhizobium ontarionense sp. nov., a novel bacterial symbiont isolated from Aeschynomene indica (Indian jointvetch), harbours photosynthesis, nitrogen fixation and nitrous oxide (N2O) reductase genes.</title>
        <authorList>
            <person name="Bromfield E.S.P."/>
            <person name="Cloutier S."/>
        </authorList>
    </citation>
    <scope>NUCLEOTIDE SEQUENCE</scope>
    <source>
        <strain evidence="4">A19</strain>
    </source>
</reference>
<sequence length="251" mass="26984">MPTLDLTAEQRAALDRPVWSALTTGHRTLAEGAAHARRYPAAIAPFAAMSDESDAAWSELADLAKDAVVAIVTPAPPGDLRGLEARLRADIRQMVAVEAVDPVGDAAVEMLDRRDVPAMLELTALTKPGPFLARTHELGRYIGIRDGERLAAMAGERMRLDGFTEISAVCVHPDYRGRGYAQRLVLTLMAAIRGRGETPFLHVIDDNHAAIALYERLGFVSRTSLCFTVLRRSAAPATGDGTFGKKPSGAD</sequence>